<evidence type="ECO:0000313" key="3">
    <source>
        <dbReference type="Proteomes" id="UP000324222"/>
    </source>
</evidence>
<gene>
    <name evidence="2" type="ORF">E2C01_081190</name>
</gene>
<dbReference type="EMBL" id="VSRR010071230">
    <property type="protein sequence ID" value="MPC86365.1"/>
    <property type="molecule type" value="Genomic_DNA"/>
</dbReference>
<accession>A0A5B7IV54</accession>
<evidence type="ECO:0000313" key="2">
    <source>
        <dbReference type="EMBL" id="MPC86365.1"/>
    </source>
</evidence>
<feature type="region of interest" description="Disordered" evidence="1">
    <location>
        <begin position="61"/>
        <end position="98"/>
    </location>
</feature>
<comment type="caution">
    <text evidence="2">The sequence shown here is derived from an EMBL/GenBank/DDBJ whole genome shotgun (WGS) entry which is preliminary data.</text>
</comment>
<proteinExistence type="predicted"/>
<dbReference type="AlphaFoldDB" id="A0A5B7IV54"/>
<feature type="compositionally biased region" description="Polar residues" evidence="1">
    <location>
        <begin position="33"/>
        <end position="43"/>
    </location>
</feature>
<name>A0A5B7IV54_PORTR</name>
<reference evidence="2 3" key="1">
    <citation type="submission" date="2019-05" db="EMBL/GenBank/DDBJ databases">
        <title>Another draft genome of Portunus trituberculatus and its Hox gene families provides insights of decapod evolution.</title>
        <authorList>
            <person name="Jeong J.-H."/>
            <person name="Song I."/>
            <person name="Kim S."/>
            <person name="Choi T."/>
            <person name="Kim D."/>
            <person name="Ryu S."/>
            <person name="Kim W."/>
        </authorList>
    </citation>
    <scope>NUCLEOTIDE SEQUENCE [LARGE SCALE GENOMIC DNA]</scope>
    <source>
        <tissue evidence="2">Muscle</tissue>
    </source>
</reference>
<organism evidence="2 3">
    <name type="scientific">Portunus trituberculatus</name>
    <name type="common">Swimming crab</name>
    <name type="synonym">Neptunus trituberculatus</name>
    <dbReference type="NCBI Taxonomy" id="210409"/>
    <lineage>
        <taxon>Eukaryota</taxon>
        <taxon>Metazoa</taxon>
        <taxon>Ecdysozoa</taxon>
        <taxon>Arthropoda</taxon>
        <taxon>Crustacea</taxon>
        <taxon>Multicrustacea</taxon>
        <taxon>Malacostraca</taxon>
        <taxon>Eumalacostraca</taxon>
        <taxon>Eucarida</taxon>
        <taxon>Decapoda</taxon>
        <taxon>Pleocyemata</taxon>
        <taxon>Brachyura</taxon>
        <taxon>Eubrachyura</taxon>
        <taxon>Portunoidea</taxon>
        <taxon>Portunidae</taxon>
        <taxon>Portuninae</taxon>
        <taxon>Portunus</taxon>
    </lineage>
</organism>
<sequence>MSSLSLTLPEKPKKVAGEQEGDGPWAPRILSPTGASDNPAESGSLCLSTFKASTYPCKFAKASNTTHQGGGAGEVWREPRASSALSRSLTESRRPHER</sequence>
<evidence type="ECO:0000256" key="1">
    <source>
        <dbReference type="SAM" id="MobiDB-lite"/>
    </source>
</evidence>
<keyword evidence="3" id="KW-1185">Reference proteome</keyword>
<feature type="region of interest" description="Disordered" evidence="1">
    <location>
        <begin position="1"/>
        <end position="43"/>
    </location>
</feature>
<protein>
    <submittedName>
        <fullName evidence="2">Uncharacterized protein</fullName>
    </submittedName>
</protein>
<dbReference type="Proteomes" id="UP000324222">
    <property type="component" value="Unassembled WGS sequence"/>
</dbReference>